<name>A0A0F0KR82_9MICO</name>
<comment type="caution">
    <text evidence="1">The sequence shown here is derived from an EMBL/GenBank/DDBJ whole genome shotgun (WGS) entry which is preliminary data.</text>
</comment>
<accession>A0A0F0KR82</accession>
<dbReference type="Proteomes" id="UP000033725">
    <property type="component" value="Unassembled WGS sequence"/>
</dbReference>
<dbReference type="AlphaFoldDB" id="A0A0F0KR82"/>
<evidence type="ECO:0000313" key="1">
    <source>
        <dbReference type="EMBL" id="KJL22989.1"/>
    </source>
</evidence>
<sequence length="128" mass="13700">MIQDEAQFRLLSDRLYGGRKLAGSNEQVVAQAAAGHLLEATLHVLPQQPSGIGLVVDLVTHTHQCPRRGVDEPIQSGAHGRINEVYPADHAAHPRGARGGREELLRLGELGDGLHEHGGVDAVAFQRG</sequence>
<organism evidence="1 2">
    <name type="scientific">Microbacterium oxydans</name>
    <dbReference type="NCBI Taxonomy" id="82380"/>
    <lineage>
        <taxon>Bacteria</taxon>
        <taxon>Bacillati</taxon>
        <taxon>Actinomycetota</taxon>
        <taxon>Actinomycetes</taxon>
        <taxon>Micrococcales</taxon>
        <taxon>Microbacteriaceae</taxon>
        <taxon>Microbacterium</taxon>
    </lineage>
</organism>
<reference evidence="1 2" key="1">
    <citation type="submission" date="2015-02" db="EMBL/GenBank/DDBJ databases">
        <title>Draft genome sequences of ten Microbacterium spp. with emphasis on heavy metal contaminated environments.</title>
        <authorList>
            <person name="Corretto E."/>
        </authorList>
    </citation>
    <scope>NUCLEOTIDE SEQUENCE [LARGE SCALE GENOMIC DNA]</scope>
    <source>
        <strain evidence="1 2">BEL163</strain>
    </source>
</reference>
<dbReference type="EMBL" id="JYIV01000024">
    <property type="protein sequence ID" value="KJL22989.1"/>
    <property type="molecule type" value="Genomic_DNA"/>
</dbReference>
<proteinExistence type="predicted"/>
<evidence type="ECO:0000313" key="2">
    <source>
        <dbReference type="Proteomes" id="UP000033725"/>
    </source>
</evidence>
<protein>
    <submittedName>
        <fullName evidence="1">Uncharacterized protein</fullName>
    </submittedName>
</protein>
<gene>
    <name evidence="1" type="ORF">RN51_01735</name>
</gene>